<proteinExistence type="predicted"/>
<evidence type="ECO:0000313" key="3">
    <source>
        <dbReference type="Proteomes" id="UP000838763"/>
    </source>
</evidence>
<keyword evidence="3" id="KW-1185">Reference proteome</keyword>
<gene>
    <name evidence="2" type="ORF">PPNO1_LOCUS1075</name>
</gene>
<feature type="signal peptide" evidence="1">
    <location>
        <begin position="1"/>
        <end position="20"/>
    </location>
</feature>
<protein>
    <submittedName>
        <fullName evidence="2">Uncharacterized protein</fullName>
    </submittedName>
</protein>
<feature type="chain" id="PRO_5040225809" evidence="1">
    <location>
        <begin position="21"/>
        <end position="555"/>
    </location>
</feature>
<dbReference type="OrthoDB" id="427186at2759"/>
<evidence type="ECO:0000313" key="2">
    <source>
        <dbReference type="EMBL" id="CAI4211279.1"/>
    </source>
</evidence>
<name>A0A9P1GVB3_9PEZI</name>
<accession>A0A9P1GVB3</accession>
<comment type="caution">
    <text evidence="2">The sequence shown here is derived from an EMBL/GenBank/DDBJ whole genome shotgun (WGS) entry which is preliminary data.</text>
</comment>
<reference evidence="2" key="1">
    <citation type="submission" date="2022-11" db="EMBL/GenBank/DDBJ databases">
        <authorList>
            <person name="Scott C."/>
            <person name="Bruce N."/>
        </authorList>
    </citation>
    <scope>NUCLEOTIDE SEQUENCE</scope>
</reference>
<keyword evidence="1" id="KW-0732">Signal</keyword>
<dbReference type="AlphaFoldDB" id="A0A9P1GVB3"/>
<dbReference type="EMBL" id="CALLCH030000001">
    <property type="protein sequence ID" value="CAI4211279.1"/>
    <property type="molecule type" value="Genomic_DNA"/>
</dbReference>
<sequence length="555" mass="61961">MKLTFALAIISLAFATNAAAVDGEHAALSRLFQRDISPRDDPCLTPCYEHTGSYCPSPGGCGLQWHLWHSILTPTSLFIRTVVLNLDVMNAEKFLAAVESGEMLADSHDRMLRVAYIYLDEGFWSDEGVFTVVEKLHDRGWSFGKGHLRFNRTLDVFYLAQIAAGIYRSADQLTSDIPSPDRFDTFYAQNHQLLDEDAWKLYYSLDFLAQETSARFYRLPDLQDLPDSSGPLGLPRQKGTGHFTKLPRWAHNVARTRRRQSTLSVESLTEIALATLKQTTSRLAQNYPNVQPFSETQARFWLQHMKVISPVAAGKESWNPNQFGVHVAQGDGGVGVQARWRGWDPEVGGEDEVEFLAEVAAQEMDGVDANSLNYEMRSHILFATMLAAFKTADGEQYVGQLKRRVVDAGRIDEDKAEKWIQEALKIMDPYAKKLGTSSLRAILAIIPLLSSCAQSQAIDPDTMDFRQVEGWKDVRFCVTTLFPFPGRCSNCQTIDDLYGCTTNKCICKPSIMGGAIPFLSEQALARCSNYDDQSTAVSIYTAYCSAKGYTEVVSP</sequence>
<evidence type="ECO:0000256" key="1">
    <source>
        <dbReference type="SAM" id="SignalP"/>
    </source>
</evidence>
<organism evidence="2 3">
    <name type="scientific">Parascedosporium putredinis</name>
    <dbReference type="NCBI Taxonomy" id="1442378"/>
    <lineage>
        <taxon>Eukaryota</taxon>
        <taxon>Fungi</taxon>
        <taxon>Dikarya</taxon>
        <taxon>Ascomycota</taxon>
        <taxon>Pezizomycotina</taxon>
        <taxon>Sordariomycetes</taxon>
        <taxon>Hypocreomycetidae</taxon>
        <taxon>Microascales</taxon>
        <taxon>Microascaceae</taxon>
        <taxon>Parascedosporium</taxon>
    </lineage>
</organism>
<dbReference type="Proteomes" id="UP000838763">
    <property type="component" value="Unassembled WGS sequence"/>
</dbReference>